<feature type="non-terminal residue" evidence="2">
    <location>
        <position position="1"/>
    </location>
</feature>
<feature type="region of interest" description="Disordered" evidence="1">
    <location>
        <begin position="40"/>
        <end position="84"/>
    </location>
</feature>
<evidence type="ECO:0000256" key="1">
    <source>
        <dbReference type="SAM" id="MobiDB-lite"/>
    </source>
</evidence>
<comment type="caution">
    <text evidence="2">The sequence shown here is derived from an EMBL/GenBank/DDBJ whole genome shotgun (WGS) entry which is preliminary data.</text>
</comment>
<protein>
    <submittedName>
        <fullName evidence="2">Uncharacterized protein</fullName>
    </submittedName>
</protein>
<gene>
    <name evidence="2" type="ORF">FQA47_023849</name>
</gene>
<name>A0A834BQG2_ORYME</name>
<feature type="region of interest" description="Disordered" evidence="1">
    <location>
        <begin position="1"/>
        <end position="22"/>
    </location>
</feature>
<feature type="region of interest" description="Disordered" evidence="1">
    <location>
        <begin position="104"/>
        <end position="156"/>
    </location>
</feature>
<organism evidence="2 3">
    <name type="scientific">Oryzias melastigma</name>
    <name type="common">Marine medaka</name>
    <dbReference type="NCBI Taxonomy" id="30732"/>
    <lineage>
        <taxon>Eukaryota</taxon>
        <taxon>Metazoa</taxon>
        <taxon>Chordata</taxon>
        <taxon>Craniata</taxon>
        <taxon>Vertebrata</taxon>
        <taxon>Euteleostomi</taxon>
        <taxon>Actinopterygii</taxon>
        <taxon>Neopterygii</taxon>
        <taxon>Teleostei</taxon>
        <taxon>Neoteleostei</taxon>
        <taxon>Acanthomorphata</taxon>
        <taxon>Ovalentaria</taxon>
        <taxon>Atherinomorphae</taxon>
        <taxon>Beloniformes</taxon>
        <taxon>Adrianichthyidae</taxon>
        <taxon>Oryziinae</taxon>
        <taxon>Oryzias</taxon>
    </lineage>
</organism>
<sequence length="275" mass="28499">MGTSLSRGRVTTLPAGPRGGGGHLIFSSDLAARTHLTTMMAGRPLPPGAPQTPGLSQPPRRRYFPDDPALAPDGGGGPPAGAAAGADYAANPLLPVVRGPVPARGGATWSRHNGDSAPQSAVSPGAPRPSPTPPRTLPPEEGRAATEGMGLGERGRSEHLVLRPPHGEVRARGHCKARGGQGRFATFTPGLFLAKLEPVATHRHRGNAPGGRPGVGSHKWIPPAPARQPRADCAYPTHRTPARRGPTPTPASHRLWAEPLLEGLRPPCDTGQAVF</sequence>
<feature type="region of interest" description="Disordered" evidence="1">
    <location>
        <begin position="202"/>
        <end position="228"/>
    </location>
</feature>
<proteinExistence type="predicted"/>
<dbReference type="EMBL" id="WKFB01001109">
    <property type="protein sequence ID" value="KAF6715332.1"/>
    <property type="molecule type" value="Genomic_DNA"/>
</dbReference>
<feature type="compositionally biased region" description="Pro residues" evidence="1">
    <location>
        <begin position="126"/>
        <end position="137"/>
    </location>
</feature>
<evidence type="ECO:0000313" key="3">
    <source>
        <dbReference type="Proteomes" id="UP000646548"/>
    </source>
</evidence>
<dbReference type="Proteomes" id="UP000646548">
    <property type="component" value="Unassembled WGS sequence"/>
</dbReference>
<accession>A0A834BQG2</accession>
<dbReference type="AlphaFoldDB" id="A0A834BQG2"/>
<reference evidence="2" key="1">
    <citation type="journal article" name="BMC Genomics">
        <title>Long-read sequencing and de novo genome assembly of marine medaka (Oryzias melastigma).</title>
        <authorList>
            <person name="Liang P."/>
            <person name="Saqib H.S.A."/>
            <person name="Ni X."/>
            <person name="Shen Y."/>
        </authorList>
    </citation>
    <scope>NUCLEOTIDE SEQUENCE</scope>
    <source>
        <strain evidence="2">Bigg-433</strain>
    </source>
</reference>
<evidence type="ECO:0000313" key="2">
    <source>
        <dbReference type="EMBL" id="KAF6715332.1"/>
    </source>
</evidence>